<evidence type="ECO:0000313" key="9">
    <source>
        <dbReference type="Proteomes" id="UP001555826"/>
    </source>
</evidence>
<keyword evidence="2" id="KW-0500">Molybdenum</keyword>
<reference evidence="8 9" key="1">
    <citation type="submission" date="2024-07" db="EMBL/GenBank/DDBJ databases">
        <authorList>
            <person name="Thanompreechachai J."/>
            <person name="Duangmal K."/>
        </authorList>
    </citation>
    <scope>NUCLEOTIDE SEQUENCE [LARGE SCALE GENOMIC DNA]</scope>
    <source>
        <strain evidence="8 9">KCTC 19886</strain>
    </source>
</reference>
<dbReference type="Pfam" id="PF00174">
    <property type="entry name" value="Oxidored_molyb"/>
    <property type="match status" value="1"/>
</dbReference>
<dbReference type="RefSeq" id="WP_367640912.1">
    <property type="nucleotide sequence ID" value="NZ_JBFNQN010000018.1"/>
</dbReference>
<dbReference type="InterPro" id="IPR005066">
    <property type="entry name" value="MoCF_OxRdtse_dimer"/>
</dbReference>
<accession>A0ABV3PCT5</accession>
<evidence type="ECO:0000256" key="4">
    <source>
        <dbReference type="ARBA" id="ARBA00023002"/>
    </source>
</evidence>
<dbReference type="SUPFAM" id="SSF56524">
    <property type="entry name" value="Oxidoreductase molybdopterin-binding domain"/>
    <property type="match status" value="1"/>
</dbReference>
<evidence type="ECO:0000313" key="8">
    <source>
        <dbReference type="EMBL" id="MEW9267461.1"/>
    </source>
</evidence>
<dbReference type="SUPFAM" id="SSF81296">
    <property type="entry name" value="E set domains"/>
    <property type="match status" value="1"/>
</dbReference>
<dbReference type="InterPro" id="IPR036374">
    <property type="entry name" value="OxRdtase_Mopterin-bd_sf"/>
</dbReference>
<evidence type="ECO:0000259" key="7">
    <source>
        <dbReference type="Pfam" id="PF03404"/>
    </source>
</evidence>
<evidence type="ECO:0000256" key="3">
    <source>
        <dbReference type="ARBA" id="ARBA00022723"/>
    </source>
</evidence>
<proteinExistence type="predicted"/>
<dbReference type="PRINTS" id="PR00407">
    <property type="entry name" value="EUMOPTERIN"/>
</dbReference>
<evidence type="ECO:0000259" key="6">
    <source>
        <dbReference type="Pfam" id="PF00174"/>
    </source>
</evidence>
<dbReference type="Gene3D" id="3.90.420.10">
    <property type="entry name" value="Oxidoreductase, molybdopterin-binding domain"/>
    <property type="match status" value="1"/>
</dbReference>
<feature type="domain" description="Oxidoreductase molybdopterin-binding" evidence="6">
    <location>
        <begin position="34"/>
        <end position="234"/>
    </location>
</feature>
<dbReference type="PANTHER" id="PTHR19372">
    <property type="entry name" value="SULFITE REDUCTASE"/>
    <property type="match status" value="1"/>
</dbReference>
<dbReference type="InterPro" id="IPR014756">
    <property type="entry name" value="Ig_E-set"/>
</dbReference>
<dbReference type="InterPro" id="IPR008335">
    <property type="entry name" value="Mopterin_OxRdtase_euk"/>
</dbReference>
<dbReference type="Proteomes" id="UP001555826">
    <property type="component" value="Unassembled WGS sequence"/>
</dbReference>
<gene>
    <name evidence="8" type="ORF">AB1207_22175</name>
</gene>
<keyword evidence="4" id="KW-0560">Oxidoreductase</keyword>
<dbReference type="CDD" id="cd02110">
    <property type="entry name" value="SO_family_Moco_dimer"/>
    <property type="match status" value="1"/>
</dbReference>
<evidence type="ECO:0000256" key="5">
    <source>
        <dbReference type="SAM" id="MobiDB-lite"/>
    </source>
</evidence>
<evidence type="ECO:0000256" key="2">
    <source>
        <dbReference type="ARBA" id="ARBA00022505"/>
    </source>
</evidence>
<comment type="cofactor">
    <cofactor evidence="1">
        <name>Mo-molybdopterin</name>
        <dbReference type="ChEBI" id="CHEBI:71302"/>
    </cofactor>
</comment>
<dbReference type="Gene3D" id="2.60.40.650">
    <property type="match status" value="1"/>
</dbReference>
<keyword evidence="9" id="KW-1185">Reference proteome</keyword>
<organism evidence="8 9">
    <name type="scientific">Kineococcus endophyticus</name>
    <dbReference type="NCBI Taxonomy" id="1181883"/>
    <lineage>
        <taxon>Bacteria</taxon>
        <taxon>Bacillati</taxon>
        <taxon>Actinomycetota</taxon>
        <taxon>Actinomycetes</taxon>
        <taxon>Kineosporiales</taxon>
        <taxon>Kineosporiaceae</taxon>
        <taxon>Kineococcus</taxon>
    </lineage>
</organism>
<comment type="caution">
    <text evidence="8">The sequence shown here is derived from an EMBL/GenBank/DDBJ whole genome shotgun (WGS) entry which is preliminary data.</text>
</comment>
<dbReference type="PANTHER" id="PTHR19372:SF7">
    <property type="entry name" value="SULFITE OXIDASE, MITOCHONDRIAL"/>
    <property type="match status" value="1"/>
</dbReference>
<evidence type="ECO:0000256" key="1">
    <source>
        <dbReference type="ARBA" id="ARBA00001924"/>
    </source>
</evidence>
<feature type="domain" description="Moybdenum cofactor oxidoreductase dimerisation" evidence="7">
    <location>
        <begin position="265"/>
        <end position="382"/>
    </location>
</feature>
<sequence>MIVHEEHPYNAESPPAALLGEPITATDTFYSRNHGPIPQIDPDRWRLRIGGLLEHERELSLAELQEGFEAVTVAATLQCAGNRRAGFLTVRDIPGEDPWAGGATSTATWTGVRLRDVLASVGLASVGVEAGRGSEGTTGSEGASGSEHTSGAGHVCFNAPDVSQLADPPQAYGGSIPLDKAMSPEVLLAWEMNGEPLTPVHGAPLRVVVPGWIGARSVKWLTSIVLSAEPSPDYFQATAYRLLPPEADPGEAGPGDGLSLGPVALNCEILSPVQGDAVDLTEGFSVAGYAFAGQDRRVARVDVSVDGGRNWRQADLEEPLSDWTWQHWTCRVSDVVVPGSEVISVVARAWDDTGALQPREAADLWNPKGYVNNSWPSVQVHHRGRTG</sequence>
<protein>
    <submittedName>
        <fullName evidence="8">Sulfite oxidase</fullName>
    </submittedName>
</protein>
<dbReference type="Pfam" id="PF03404">
    <property type="entry name" value="Mo-co_dimer"/>
    <property type="match status" value="1"/>
</dbReference>
<name>A0ABV3PCT5_9ACTN</name>
<keyword evidence="3" id="KW-0479">Metal-binding</keyword>
<dbReference type="EMBL" id="JBFNQN010000018">
    <property type="protein sequence ID" value="MEW9267461.1"/>
    <property type="molecule type" value="Genomic_DNA"/>
</dbReference>
<feature type="region of interest" description="Disordered" evidence="5">
    <location>
        <begin position="129"/>
        <end position="150"/>
    </location>
</feature>
<dbReference type="InterPro" id="IPR000572">
    <property type="entry name" value="OxRdtase_Mopterin-bd_dom"/>
</dbReference>